<dbReference type="Pfam" id="PF12704">
    <property type="entry name" value="MacB_PCD"/>
    <property type="match status" value="1"/>
</dbReference>
<dbReference type="AlphaFoldDB" id="A0AB39BBE9"/>
<accession>A0AB39BBE9</accession>
<feature type="transmembrane region" description="Helical" evidence="8">
    <location>
        <begin position="16"/>
        <end position="37"/>
    </location>
</feature>
<reference evidence="11" key="1">
    <citation type="submission" date="2024-05" db="EMBL/GenBank/DDBJ databases">
        <title>Herbiconiux sp. A18JL235.</title>
        <authorList>
            <person name="Zhang G."/>
        </authorList>
    </citation>
    <scope>NUCLEOTIDE SEQUENCE</scope>
    <source>
        <strain evidence="11">A18JL235</strain>
    </source>
</reference>
<dbReference type="InterPro" id="IPR003838">
    <property type="entry name" value="ABC3_permease_C"/>
</dbReference>
<name>A0AB39BBE9_9MICO</name>
<protein>
    <submittedName>
        <fullName evidence="11">ABC transporter permease</fullName>
    </submittedName>
</protein>
<feature type="transmembrane region" description="Helical" evidence="8">
    <location>
        <begin position="356"/>
        <end position="379"/>
    </location>
</feature>
<dbReference type="GO" id="GO:0005886">
    <property type="term" value="C:plasma membrane"/>
    <property type="evidence" value="ECO:0007669"/>
    <property type="project" value="UniProtKB-SubCell"/>
</dbReference>
<dbReference type="GO" id="GO:0022857">
    <property type="term" value="F:transmembrane transporter activity"/>
    <property type="evidence" value="ECO:0007669"/>
    <property type="project" value="TreeGrafter"/>
</dbReference>
<organism evidence="11">
    <name type="scientific">Herbiconiux sp. A18JL235</name>
    <dbReference type="NCBI Taxonomy" id="3152363"/>
    <lineage>
        <taxon>Bacteria</taxon>
        <taxon>Bacillati</taxon>
        <taxon>Actinomycetota</taxon>
        <taxon>Actinomycetes</taxon>
        <taxon>Micrococcales</taxon>
        <taxon>Microbacteriaceae</taxon>
        <taxon>Herbiconiux</taxon>
    </lineage>
</organism>
<dbReference type="EMBL" id="CP162511">
    <property type="protein sequence ID" value="XDI03739.1"/>
    <property type="molecule type" value="Genomic_DNA"/>
</dbReference>
<evidence type="ECO:0000256" key="3">
    <source>
        <dbReference type="ARBA" id="ARBA00022692"/>
    </source>
</evidence>
<keyword evidence="2" id="KW-1003">Cell membrane</keyword>
<evidence type="ECO:0000256" key="6">
    <source>
        <dbReference type="ARBA" id="ARBA00038076"/>
    </source>
</evidence>
<evidence type="ECO:0000259" key="9">
    <source>
        <dbReference type="Pfam" id="PF02687"/>
    </source>
</evidence>
<feature type="transmembrane region" description="Helical" evidence="8">
    <location>
        <begin position="276"/>
        <end position="300"/>
    </location>
</feature>
<dbReference type="Pfam" id="PF02687">
    <property type="entry name" value="FtsX"/>
    <property type="match status" value="1"/>
</dbReference>
<dbReference type="InterPro" id="IPR025857">
    <property type="entry name" value="MacB_PCD"/>
</dbReference>
<keyword evidence="5 8" id="KW-0472">Membrane</keyword>
<comment type="subcellular location">
    <subcellularLocation>
        <location evidence="1">Cell membrane</location>
        <topology evidence="1">Multi-pass membrane protein</topology>
    </subcellularLocation>
</comment>
<dbReference type="InterPro" id="IPR050250">
    <property type="entry name" value="Macrolide_Exporter_MacB"/>
</dbReference>
<keyword evidence="3 8" id="KW-0812">Transmembrane</keyword>
<dbReference type="RefSeq" id="WP_368496156.1">
    <property type="nucleotide sequence ID" value="NZ_CP162511.1"/>
</dbReference>
<dbReference type="PANTHER" id="PTHR30572">
    <property type="entry name" value="MEMBRANE COMPONENT OF TRANSPORTER-RELATED"/>
    <property type="match status" value="1"/>
</dbReference>
<evidence type="ECO:0000256" key="8">
    <source>
        <dbReference type="SAM" id="Phobius"/>
    </source>
</evidence>
<sequence length="399" mass="39550">MAAEAVEGVGGRRSRLLIGAIGTAVGVATLVMALGLGQTAAGRIADRFHAASATQVEVRPTEQKGSDGDSHATAVLPDDAIDRALRLSGVRAAALLATVDPVRAPVRAAAVVDPEAPAHASPPVLALAGDAVTAFEGRVDHGRFLESGHEARADRVAVLGASAAAALGIPGAETAPSIDIAGHSYTVLGILTEAAGDSTLLGAVMVPRSTALHDFGGRPALSGERMRLAIAPGAAEQVSMQVPVALDPNGPDRFTAGAQEPPPVFQEAVSGDLDSVFLLIAAITLLAASVGIAGVSMLSVSERRGEIGLRRALGATARHIALQFVLESALVGGIGGAAGAALGVGGVVAVSATQGWVPVLDVATALLGALVGGVLGLVAGSWPALTATRVEPAAALRDG</sequence>
<comment type="similarity">
    <text evidence="6">Belongs to the ABC-4 integral membrane protein family.</text>
</comment>
<gene>
    <name evidence="11" type="ORF">ABFY20_10280</name>
</gene>
<feature type="region of interest" description="Disordered" evidence="7">
    <location>
        <begin position="53"/>
        <end position="73"/>
    </location>
</feature>
<evidence type="ECO:0000259" key="10">
    <source>
        <dbReference type="Pfam" id="PF12704"/>
    </source>
</evidence>
<evidence type="ECO:0000256" key="5">
    <source>
        <dbReference type="ARBA" id="ARBA00023136"/>
    </source>
</evidence>
<feature type="compositionally biased region" description="Basic and acidic residues" evidence="7">
    <location>
        <begin position="59"/>
        <end position="70"/>
    </location>
</feature>
<feature type="domain" description="ABC3 transporter permease C-terminal" evidence="9">
    <location>
        <begin position="279"/>
        <end position="390"/>
    </location>
</feature>
<feature type="domain" description="MacB-like periplasmic core" evidence="10">
    <location>
        <begin position="20"/>
        <end position="238"/>
    </location>
</feature>
<proteinExistence type="inferred from homology"/>
<evidence type="ECO:0000256" key="2">
    <source>
        <dbReference type="ARBA" id="ARBA00022475"/>
    </source>
</evidence>
<evidence type="ECO:0000256" key="7">
    <source>
        <dbReference type="SAM" id="MobiDB-lite"/>
    </source>
</evidence>
<keyword evidence="4 8" id="KW-1133">Transmembrane helix</keyword>
<evidence type="ECO:0000256" key="1">
    <source>
        <dbReference type="ARBA" id="ARBA00004651"/>
    </source>
</evidence>
<feature type="transmembrane region" description="Helical" evidence="8">
    <location>
        <begin position="321"/>
        <end position="350"/>
    </location>
</feature>
<dbReference type="PANTHER" id="PTHR30572:SF4">
    <property type="entry name" value="ABC TRANSPORTER PERMEASE YTRF"/>
    <property type="match status" value="1"/>
</dbReference>
<evidence type="ECO:0000256" key="4">
    <source>
        <dbReference type="ARBA" id="ARBA00022989"/>
    </source>
</evidence>
<evidence type="ECO:0000313" key="11">
    <source>
        <dbReference type="EMBL" id="XDI03739.1"/>
    </source>
</evidence>